<feature type="domain" description="Death" evidence="2">
    <location>
        <begin position="1"/>
        <end position="71"/>
    </location>
</feature>
<dbReference type="InterPro" id="IPR011029">
    <property type="entry name" value="DEATH-like_dom_sf"/>
</dbReference>
<dbReference type="KEGG" id="bbel:109485877"/>
<evidence type="ECO:0000313" key="3">
    <source>
        <dbReference type="Proteomes" id="UP000515135"/>
    </source>
</evidence>
<evidence type="ECO:0000259" key="2">
    <source>
        <dbReference type="Pfam" id="PF00531"/>
    </source>
</evidence>
<sequence length="119" mass="13410">MKLQMLLDARSTLGNDWRAFAGKLNLDHCIRWLETQPSPMAILLDRFEEEGRTVQDLGCLLYQIERLDAAATVMEHLKEAEPRRGSDHTTNSSSDVTMATEDAVEDDQAVSEDEQSTDL</sequence>
<dbReference type="Pfam" id="PF00531">
    <property type="entry name" value="Death"/>
    <property type="match status" value="1"/>
</dbReference>
<evidence type="ECO:0000256" key="1">
    <source>
        <dbReference type="SAM" id="MobiDB-lite"/>
    </source>
</evidence>
<dbReference type="RefSeq" id="XP_019645107.1">
    <property type="nucleotide sequence ID" value="XM_019789548.1"/>
</dbReference>
<evidence type="ECO:0000313" key="4">
    <source>
        <dbReference type="RefSeq" id="XP_019645107.1"/>
    </source>
</evidence>
<dbReference type="AlphaFoldDB" id="A0A6P5APU7"/>
<dbReference type="GO" id="GO:0005042">
    <property type="term" value="F:netrin receptor activity"/>
    <property type="evidence" value="ECO:0007669"/>
    <property type="project" value="InterPro"/>
</dbReference>
<protein>
    <submittedName>
        <fullName evidence="4">Netrin receptor UNC5C-like</fullName>
    </submittedName>
</protein>
<feature type="compositionally biased region" description="Acidic residues" evidence="1">
    <location>
        <begin position="102"/>
        <end position="119"/>
    </location>
</feature>
<dbReference type="InterPro" id="IPR037936">
    <property type="entry name" value="UNC5A-D"/>
</dbReference>
<dbReference type="SUPFAM" id="SSF47986">
    <property type="entry name" value="DEATH domain"/>
    <property type="match status" value="1"/>
</dbReference>
<dbReference type="Gene3D" id="1.10.533.10">
    <property type="entry name" value="Death Domain, Fas"/>
    <property type="match status" value="1"/>
</dbReference>
<feature type="region of interest" description="Disordered" evidence="1">
    <location>
        <begin position="77"/>
        <end position="119"/>
    </location>
</feature>
<keyword evidence="3" id="KW-1185">Reference proteome</keyword>
<dbReference type="PANTHER" id="PTHR12582">
    <property type="entry name" value="NETRIN RECEPTOR UNC5"/>
    <property type="match status" value="1"/>
</dbReference>
<dbReference type="InterPro" id="IPR000488">
    <property type="entry name" value="Death_dom"/>
</dbReference>
<dbReference type="PANTHER" id="PTHR12582:SF41">
    <property type="entry name" value="UNC5C-LIKE PROTEIN"/>
    <property type="match status" value="1"/>
</dbReference>
<name>A0A6P5APU7_BRABE</name>
<feature type="compositionally biased region" description="Basic and acidic residues" evidence="1">
    <location>
        <begin position="77"/>
        <end position="87"/>
    </location>
</feature>
<dbReference type="GO" id="GO:0016020">
    <property type="term" value="C:membrane"/>
    <property type="evidence" value="ECO:0007669"/>
    <property type="project" value="InterPro"/>
</dbReference>
<accession>A0A6P5APU7</accession>
<proteinExistence type="predicted"/>
<feature type="compositionally biased region" description="Polar residues" evidence="1">
    <location>
        <begin position="88"/>
        <end position="97"/>
    </location>
</feature>
<gene>
    <name evidence="4" type="primary">LOC109485877</name>
</gene>
<reference evidence="4" key="1">
    <citation type="submission" date="2025-08" db="UniProtKB">
        <authorList>
            <consortium name="RefSeq"/>
        </authorList>
    </citation>
    <scope>IDENTIFICATION</scope>
    <source>
        <tissue evidence="4">Gonad</tissue>
    </source>
</reference>
<dbReference type="GeneID" id="109485877"/>
<dbReference type="OrthoDB" id="5973910at2759"/>
<dbReference type="Proteomes" id="UP000515135">
    <property type="component" value="Unplaced"/>
</dbReference>
<organism evidence="3 4">
    <name type="scientific">Branchiostoma belcheri</name>
    <name type="common">Amphioxus</name>
    <dbReference type="NCBI Taxonomy" id="7741"/>
    <lineage>
        <taxon>Eukaryota</taxon>
        <taxon>Metazoa</taxon>
        <taxon>Chordata</taxon>
        <taxon>Cephalochordata</taxon>
        <taxon>Leptocardii</taxon>
        <taxon>Amphioxiformes</taxon>
        <taxon>Branchiostomatidae</taxon>
        <taxon>Branchiostoma</taxon>
    </lineage>
</organism>